<dbReference type="eggNOG" id="ENOG50335QQ">
    <property type="taxonomic scope" value="Bacteria"/>
</dbReference>
<gene>
    <name evidence="2" type="ORF">Cha6605_6108</name>
</gene>
<name>K9URQ3_CHAP6</name>
<evidence type="ECO:0000313" key="2">
    <source>
        <dbReference type="EMBL" id="AFY96944.1"/>
    </source>
</evidence>
<reference evidence="2 3" key="1">
    <citation type="submission" date="2012-05" db="EMBL/GenBank/DDBJ databases">
        <title>Noncontiguous Finished plasmid 1 of genome of Chamaesiphon sp. PCC 6605.</title>
        <authorList>
            <consortium name="US DOE Joint Genome Institute"/>
            <person name="Gugger M."/>
            <person name="Coursin T."/>
            <person name="Rippka R."/>
            <person name="Tandeau De Marsac N."/>
            <person name="Huntemann M."/>
            <person name="Wei C.-L."/>
            <person name="Han J."/>
            <person name="Detter J.C."/>
            <person name="Han C."/>
            <person name="Tapia R."/>
            <person name="Chen A."/>
            <person name="Kyrpides N."/>
            <person name="Mavromatis K."/>
            <person name="Markowitz V."/>
            <person name="Szeto E."/>
            <person name="Ivanova N."/>
            <person name="Pagani I."/>
            <person name="Pati A."/>
            <person name="Goodwin L."/>
            <person name="Nordberg H.P."/>
            <person name="Cantor M.N."/>
            <person name="Hua S.X."/>
            <person name="Woyke T."/>
            <person name="Kerfeld C.A."/>
        </authorList>
    </citation>
    <scope>NUCLEOTIDE SEQUENCE [LARGE SCALE GENOMIC DNA]</scope>
    <source>
        <strain evidence="3">ATCC 27169 / PCC 6605</strain>
        <plasmid evidence="3">Plasmid pCHA6605.01</plasmid>
    </source>
</reference>
<keyword evidence="3" id="KW-1185">Reference proteome</keyword>
<dbReference type="KEGG" id="cmp:Cha6605_6108"/>
<sequence length="152" mass="16085" precursor="true">MKRFVLIGLSILCLSLATTTSVKAGTRTEQIAMSAPTATVTSIDNTQITPSVLSIRTGTRTGVIAMSTAKIDNAPANTKLTPFGLVSLAYQGEYRMQGVPGFGSFKSGVSSKTITATDLVKAAIISNQLSPDTQTDRVYLNAVDLQLLNTRQ</sequence>
<protein>
    <submittedName>
        <fullName evidence="2">Uncharacterized protein</fullName>
    </submittedName>
</protein>
<dbReference type="RefSeq" id="WP_015328831.1">
    <property type="nucleotide sequence ID" value="NC_020053.1"/>
</dbReference>
<organism evidence="2 3">
    <name type="scientific">Chamaesiphon minutus (strain ATCC 27169 / PCC 6605)</name>
    <dbReference type="NCBI Taxonomy" id="1173020"/>
    <lineage>
        <taxon>Bacteria</taxon>
        <taxon>Bacillati</taxon>
        <taxon>Cyanobacteriota</taxon>
        <taxon>Cyanophyceae</taxon>
        <taxon>Gomontiellales</taxon>
        <taxon>Chamaesiphonaceae</taxon>
        <taxon>Chamaesiphon</taxon>
    </lineage>
</organism>
<dbReference type="EMBL" id="CP003601">
    <property type="protein sequence ID" value="AFY96944.1"/>
    <property type="molecule type" value="Genomic_DNA"/>
</dbReference>
<proteinExistence type="predicted"/>
<keyword evidence="2" id="KW-0614">Plasmid</keyword>
<feature type="signal peptide" evidence="1">
    <location>
        <begin position="1"/>
        <end position="24"/>
    </location>
</feature>
<dbReference type="HOGENOM" id="CLU_138498_0_1_3"/>
<evidence type="ECO:0000256" key="1">
    <source>
        <dbReference type="SAM" id="SignalP"/>
    </source>
</evidence>
<dbReference type="Proteomes" id="UP000010366">
    <property type="component" value="Plasmid pCHA6605.01"/>
</dbReference>
<keyword evidence="1" id="KW-0732">Signal</keyword>
<accession>K9URQ3</accession>
<evidence type="ECO:0000313" key="3">
    <source>
        <dbReference type="Proteomes" id="UP000010366"/>
    </source>
</evidence>
<feature type="chain" id="PRO_5003936545" evidence="1">
    <location>
        <begin position="25"/>
        <end position="152"/>
    </location>
</feature>
<geneLocation type="plasmid" evidence="2 3">
    <name>pCHA6605.01</name>
</geneLocation>
<dbReference type="AlphaFoldDB" id="K9URQ3"/>